<dbReference type="EMBL" id="FTLW01000001">
    <property type="protein sequence ID" value="SIP88961.1"/>
    <property type="molecule type" value="Genomic_DNA"/>
</dbReference>
<reference evidence="9" key="1">
    <citation type="submission" date="2017-01" db="EMBL/GenBank/DDBJ databases">
        <authorList>
            <person name="Varghese N."/>
            <person name="Submissions S."/>
        </authorList>
    </citation>
    <scope>NUCLEOTIDE SEQUENCE [LARGE SCALE GENOMIC DNA]</scope>
    <source>
        <strain evidence="9">UM1</strain>
    </source>
</reference>
<gene>
    <name evidence="8" type="ORF">SAMN05421546_0179</name>
</gene>
<dbReference type="OrthoDB" id="9793824at2"/>
<feature type="transmembrane region" description="Helical" evidence="6">
    <location>
        <begin position="50"/>
        <end position="72"/>
    </location>
</feature>
<dbReference type="STRING" id="1604334.SAMN05421546_0179"/>
<sequence>MNDAGTPTTTRAKPLIQWRLLSLLYDFFPMLGIWFVVVVASLILHRGDAILPGTLASALEFIALLGATGLYATASWRRGGQTIGMKPWRVYVVGLDGGRAPLRKLWLRYAAGIVSLACAGLGFWWAWLDRDGLTWHDRFSGTQFIRDFNRDALEEARKRAS</sequence>
<evidence type="ECO:0000256" key="5">
    <source>
        <dbReference type="ARBA" id="ARBA00023136"/>
    </source>
</evidence>
<comment type="subcellular location">
    <subcellularLocation>
        <location evidence="1">Cell membrane</location>
        <topology evidence="1">Multi-pass membrane protein</topology>
    </subcellularLocation>
</comment>
<dbReference type="RefSeq" id="WP_076584596.1">
    <property type="nucleotide sequence ID" value="NZ_FTLW01000001.1"/>
</dbReference>
<organism evidence="8 9">
    <name type="scientific">Solilutibacter tolerans</name>
    <dbReference type="NCBI Taxonomy" id="1604334"/>
    <lineage>
        <taxon>Bacteria</taxon>
        <taxon>Pseudomonadati</taxon>
        <taxon>Pseudomonadota</taxon>
        <taxon>Gammaproteobacteria</taxon>
        <taxon>Lysobacterales</taxon>
        <taxon>Lysobacteraceae</taxon>
        <taxon>Solilutibacter</taxon>
    </lineage>
</organism>
<dbReference type="Proteomes" id="UP000241788">
    <property type="component" value="Unassembled WGS sequence"/>
</dbReference>
<evidence type="ECO:0000259" key="7">
    <source>
        <dbReference type="Pfam" id="PF06271"/>
    </source>
</evidence>
<evidence type="ECO:0000256" key="4">
    <source>
        <dbReference type="ARBA" id="ARBA00022989"/>
    </source>
</evidence>
<dbReference type="InterPro" id="IPR010432">
    <property type="entry name" value="RDD"/>
</dbReference>
<evidence type="ECO:0000313" key="8">
    <source>
        <dbReference type="EMBL" id="SIP88961.1"/>
    </source>
</evidence>
<keyword evidence="2" id="KW-1003">Cell membrane</keyword>
<keyword evidence="4 6" id="KW-1133">Transmembrane helix</keyword>
<evidence type="ECO:0000256" key="1">
    <source>
        <dbReference type="ARBA" id="ARBA00004651"/>
    </source>
</evidence>
<evidence type="ECO:0000313" key="9">
    <source>
        <dbReference type="Proteomes" id="UP000241788"/>
    </source>
</evidence>
<keyword evidence="5 6" id="KW-0472">Membrane</keyword>
<feature type="transmembrane region" description="Helical" evidence="6">
    <location>
        <begin position="20"/>
        <end position="44"/>
    </location>
</feature>
<dbReference type="GO" id="GO:0005886">
    <property type="term" value="C:plasma membrane"/>
    <property type="evidence" value="ECO:0007669"/>
    <property type="project" value="UniProtKB-SubCell"/>
</dbReference>
<evidence type="ECO:0000256" key="2">
    <source>
        <dbReference type="ARBA" id="ARBA00022475"/>
    </source>
</evidence>
<dbReference type="PANTHER" id="PTHR36115">
    <property type="entry name" value="PROLINE-RICH ANTIGEN HOMOLOG-RELATED"/>
    <property type="match status" value="1"/>
</dbReference>
<name>A0A1N6NA54_9GAMM</name>
<evidence type="ECO:0000256" key="3">
    <source>
        <dbReference type="ARBA" id="ARBA00022692"/>
    </source>
</evidence>
<dbReference type="PANTHER" id="PTHR36115:SF10">
    <property type="entry name" value="RDD DOMAIN-CONTAINING PROTEIN"/>
    <property type="match status" value="1"/>
</dbReference>
<dbReference type="InterPro" id="IPR051791">
    <property type="entry name" value="Pra-immunoreactive"/>
</dbReference>
<keyword evidence="9" id="KW-1185">Reference proteome</keyword>
<keyword evidence="3 6" id="KW-0812">Transmembrane</keyword>
<protein>
    <submittedName>
        <fullName evidence="8">Uncharacterized membrane protein YckC, RDD family</fullName>
    </submittedName>
</protein>
<dbReference type="AlphaFoldDB" id="A0A1N6NA54"/>
<feature type="domain" description="RDD" evidence="7">
    <location>
        <begin position="19"/>
        <end position="141"/>
    </location>
</feature>
<dbReference type="Pfam" id="PF06271">
    <property type="entry name" value="RDD"/>
    <property type="match status" value="1"/>
</dbReference>
<proteinExistence type="predicted"/>
<feature type="transmembrane region" description="Helical" evidence="6">
    <location>
        <begin position="106"/>
        <end position="127"/>
    </location>
</feature>
<accession>A0A1N6NA54</accession>
<evidence type="ECO:0000256" key="6">
    <source>
        <dbReference type="SAM" id="Phobius"/>
    </source>
</evidence>